<dbReference type="EMBL" id="JBCGBO010000001">
    <property type="protein sequence ID" value="KAK9228713.1"/>
    <property type="molecule type" value="Genomic_DNA"/>
</dbReference>
<comment type="caution">
    <text evidence="1">The sequence shown here is derived from an EMBL/GenBank/DDBJ whole genome shotgun (WGS) entry which is preliminary data.</text>
</comment>
<name>A0AAP0MZL1_9ROSI</name>
<accession>A0AAP0MZL1</accession>
<evidence type="ECO:0000313" key="1">
    <source>
        <dbReference type="EMBL" id="KAK9228713.1"/>
    </source>
</evidence>
<proteinExistence type="predicted"/>
<protein>
    <submittedName>
        <fullName evidence="1">Uncharacterized protein</fullName>
    </submittedName>
</protein>
<sequence length="243" mass="27800">MEMYQWKRSSIDGSGVMEGINYIEETLHSRQKEKARIKIKLESPRSVWLPSLRELHLSEVNADDQVIKNLVAGCPLIELISVSSLLIWTLNVMLNRLNSLRGSIVFPSDMDTLRSFWNLIVPEEVRQIHPSPLRNVKHLTIFPTLGCLSVAVTDAIDGALWISLHAKTFKFSYKKLPVYEGGIAQCCRSRLISCWEQCMEEVEIEDGNYSVPGKDVKRYIVKGEYIWKKIVSLTELSTPLDDY</sequence>
<evidence type="ECO:0000313" key="2">
    <source>
        <dbReference type="Proteomes" id="UP001428341"/>
    </source>
</evidence>
<organism evidence="1 2">
    <name type="scientific">Citrus x changshan-huyou</name>
    <dbReference type="NCBI Taxonomy" id="2935761"/>
    <lineage>
        <taxon>Eukaryota</taxon>
        <taxon>Viridiplantae</taxon>
        <taxon>Streptophyta</taxon>
        <taxon>Embryophyta</taxon>
        <taxon>Tracheophyta</taxon>
        <taxon>Spermatophyta</taxon>
        <taxon>Magnoliopsida</taxon>
        <taxon>eudicotyledons</taxon>
        <taxon>Gunneridae</taxon>
        <taxon>Pentapetalae</taxon>
        <taxon>rosids</taxon>
        <taxon>malvids</taxon>
        <taxon>Sapindales</taxon>
        <taxon>Rutaceae</taxon>
        <taxon>Aurantioideae</taxon>
        <taxon>Citrus</taxon>
    </lineage>
</organism>
<gene>
    <name evidence="1" type="ORF">WN944_021668</name>
</gene>
<dbReference type="Proteomes" id="UP001428341">
    <property type="component" value="Unassembled WGS sequence"/>
</dbReference>
<dbReference type="AlphaFoldDB" id="A0AAP0MZL1"/>
<reference evidence="1 2" key="1">
    <citation type="submission" date="2024-05" db="EMBL/GenBank/DDBJ databases">
        <title>Haplotype-resolved chromosome-level genome assembly of Huyou (Citrus changshanensis).</title>
        <authorList>
            <person name="Miao C."/>
            <person name="Chen W."/>
            <person name="Wu Y."/>
            <person name="Wang L."/>
            <person name="Zhao S."/>
            <person name="Grierson D."/>
            <person name="Xu C."/>
            <person name="Chen K."/>
        </authorList>
    </citation>
    <scope>NUCLEOTIDE SEQUENCE [LARGE SCALE GENOMIC DNA]</scope>
    <source>
        <strain evidence="1">01-14</strain>
        <tissue evidence="1">Leaf</tissue>
    </source>
</reference>
<keyword evidence="2" id="KW-1185">Reference proteome</keyword>